<evidence type="ECO:0000313" key="2">
    <source>
        <dbReference type="EMBL" id="OEL22846.1"/>
    </source>
</evidence>
<gene>
    <name evidence="2" type="ORF">BAE44_0016136</name>
</gene>
<feature type="region of interest" description="Disordered" evidence="1">
    <location>
        <begin position="1"/>
        <end position="27"/>
    </location>
</feature>
<accession>A0A1E5VCH1</accession>
<dbReference type="Proteomes" id="UP000095767">
    <property type="component" value="Unassembled WGS sequence"/>
</dbReference>
<proteinExistence type="predicted"/>
<sequence length="53" mass="5958">MTSRYERLGVSARRRHVGSLQPAPARRHPLRHGAHMRVVAADRGRQARAVAAY</sequence>
<organism evidence="2 3">
    <name type="scientific">Dichanthelium oligosanthes</name>
    <dbReference type="NCBI Taxonomy" id="888268"/>
    <lineage>
        <taxon>Eukaryota</taxon>
        <taxon>Viridiplantae</taxon>
        <taxon>Streptophyta</taxon>
        <taxon>Embryophyta</taxon>
        <taxon>Tracheophyta</taxon>
        <taxon>Spermatophyta</taxon>
        <taxon>Magnoliopsida</taxon>
        <taxon>Liliopsida</taxon>
        <taxon>Poales</taxon>
        <taxon>Poaceae</taxon>
        <taxon>PACMAD clade</taxon>
        <taxon>Panicoideae</taxon>
        <taxon>Panicodae</taxon>
        <taxon>Paniceae</taxon>
        <taxon>Dichantheliinae</taxon>
        <taxon>Dichanthelium</taxon>
    </lineage>
</organism>
<dbReference type="AlphaFoldDB" id="A0A1E5VCH1"/>
<keyword evidence="3" id="KW-1185">Reference proteome</keyword>
<reference evidence="2 3" key="1">
    <citation type="submission" date="2016-09" db="EMBL/GenBank/DDBJ databases">
        <title>The draft genome of Dichanthelium oligosanthes: A C3 panicoid grass species.</title>
        <authorList>
            <person name="Studer A.J."/>
            <person name="Schnable J.C."/>
            <person name="Brutnell T.P."/>
        </authorList>
    </citation>
    <scope>NUCLEOTIDE SEQUENCE [LARGE SCALE GENOMIC DNA]</scope>
    <source>
        <strain evidence="3">cv. Kellogg 1175</strain>
        <tissue evidence="2">Leaf</tissue>
    </source>
</reference>
<name>A0A1E5VCH1_9POAL</name>
<dbReference type="EMBL" id="LWDX02044342">
    <property type="protein sequence ID" value="OEL22846.1"/>
    <property type="molecule type" value="Genomic_DNA"/>
</dbReference>
<protein>
    <submittedName>
        <fullName evidence="2">Uncharacterized protein</fullName>
    </submittedName>
</protein>
<evidence type="ECO:0000313" key="3">
    <source>
        <dbReference type="Proteomes" id="UP000095767"/>
    </source>
</evidence>
<evidence type="ECO:0000256" key="1">
    <source>
        <dbReference type="SAM" id="MobiDB-lite"/>
    </source>
</evidence>
<comment type="caution">
    <text evidence="2">The sequence shown here is derived from an EMBL/GenBank/DDBJ whole genome shotgun (WGS) entry which is preliminary data.</text>
</comment>